<proteinExistence type="predicted"/>
<name>A0A4R6FXS6_9SPHN</name>
<evidence type="ECO:0000313" key="2">
    <source>
        <dbReference type="Proteomes" id="UP000295493"/>
    </source>
</evidence>
<evidence type="ECO:0000313" key="1">
    <source>
        <dbReference type="EMBL" id="TDN86597.1"/>
    </source>
</evidence>
<keyword evidence="2" id="KW-1185">Reference proteome</keyword>
<reference evidence="1 2" key="1">
    <citation type="submission" date="2019-03" db="EMBL/GenBank/DDBJ databases">
        <title>Genomic Encyclopedia of Type Strains, Phase IV (KMG-IV): sequencing the most valuable type-strain genomes for metagenomic binning, comparative biology and taxonomic classification.</title>
        <authorList>
            <person name="Goeker M."/>
        </authorList>
    </citation>
    <scope>NUCLEOTIDE SEQUENCE [LARGE SCALE GENOMIC DNA]</scope>
    <source>
        <strain evidence="1 2">DSM 25059</strain>
    </source>
</reference>
<dbReference type="AlphaFoldDB" id="A0A4R6FXS6"/>
<protein>
    <submittedName>
        <fullName evidence="1">Uncharacterized protein</fullName>
    </submittedName>
</protein>
<dbReference type="EMBL" id="SNWD01000001">
    <property type="protein sequence ID" value="TDN86597.1"/>
    <property type="molecule type" value="Genomic_DNA"/>
</dbReference>
<sequence>MSERLTHPAIERIERAVARIERASSARAFHGERLHRRHEVLRHRVEDAIAAIDSLIADTDGEQDHG</sequence>
<organism evidence="1 2">
    <name type="scientific">Stakelama pacifica</name>
    <dbReference type="NCBI Taxonomy" id="517720"/>
    <lineage>
        <taxon>Bacteria</taxon>
        <taxon>Pseudomonadati</taxon>
        <taxon>Pseudomonadota</taxon>
        <taxon>Alphaproteobacteria</taxon>
        <taxon>Sphingomonadales</taxon>
        <taxon>Sphingomonadaceae</taxon>
        <taxon>Stakelama</taxon>
    </lineage>
</organism>
<dbReference type="Proteomes" id="UP000295493">
    <property type="component" value="Unassembled WGS sequence"/>
</dbReference>
<dbReference type="RefSeq" id="WP_162848742.1">
    <property type="nucleotide sequence ID" value="NZ_BMLU01000001.1"/>
</dbReference>
<comment type="caution">
    <text evidence="1">The sequence shown here is derived from an EMBL/GenBank/DDBJ whole genome shotgun (WGS) entry which is preliminary data.</text>
</comment>
<gene>
    <name evidence="1" type="ORF">EV664_101171</name>
</gene>
<accession>A0A4R6FXS6</accession>